<dbReference type="Pfam" id="PF19882">
    <property type="entry name" value="DUF6355"/>
    <property type="match status" value="1"/>
</dbReference>
<dbReference type="EMBL" id="BAABAL010000012">
    <property type="protein sequence ID" value="GAA4010908.1"/>
    <property type="molecule type" value="Genomic_DNA"/>
</dbReference>
<accession>A0ABP7SFH5</accession>
<keyword evidence="3" id="KW-1185">Reference proteome</keyword>
<dbReference type="Proteomes" id="UP001501747">
    <property type="component" value="Unassembled WGS sequence"/>
</dbReference>
<feature type="chain" id="PRO_5046064064" description="Secreted protein" evidence="1">
    <location>
        <begin position="28"/>
        <end position="92"/>
    </location>
</feature>
<proteinExistence type="predicted"/>
<evidence type="ECO:0008006" key="4">
    <source>
        <dbReference type="Google" id="ProtNLM"/>
    </source>
</evidence>
<evidence type="ECO:0000256" key="1">
    <source>
        <dbReference type="SAM" id="SignalP"/>
    </source>
</evidence>
<dbReference type="InterPro" id="IPR045935">
    <property type="entry name" value="DUF6355"/>
</dbReference>
<feature type="signal peptide" evidence="1">
    <location>
        <begin position="1"/>
        <end position="27"/>
    </location>
</feature>
<evidence type="ECO:0000313" key="2">
    <source>
        <dbReference type="EMBL" id="GAA4010908.1"/>
    </source>
</evidence>
<reference evidence="3" key="1">
    <citation type="journal article" date="2019" name="Int. J. Syst. Evol. Microbiol.">
        <title>The Global Catalogue of Microorganisms (GCM) 10K type strain sequencing project: providing services to taxonomists for standard genome sequencing and annotation.</title>
        <authorList>
            <consortium name="The Broad Institute Genomics Platform"/>
            <consortium name="The Broad Institute Genome Sequencing Center for Infectious Disease"/>
            <person name="Wu L."/>
            <person name="Ma J."/>
        </authorList>
    </citation>
    <scope>NUCLEOTIDE SEQUENCE [LARGE SCALE GENOMIC DNA]</scope>
    <source>
        <strain evidence="3">JCM 17342</strain>
    </source>
</reference>
<comment type="caution">
    <text evidence="2">The sequence shown here is derived from an EMBL/GenBank/DDBJ whole genome shotgun (WGS) entry which is preliminary data.</text>
</comment>
<name>A0ABP7SFH5_9PSEU</name>
<protein>
    <recommendedName>
        <fullName evidence="4">Secreted protein</fullName>
    </recommendedName>
</protein>
<dbReference type="RefSeq" id="WP_344876259.1">
    <property type="nucleotide sequence ID" value="NZ_BAABAL010000012.1"/>
</dbReference>
<organism evidence="2 3">
    <name type="scientific">Allokutzneria multivorans</name>
    <dbReference type="NCBI Taxonomy" id="1142134"/>
    <lineage>
        <taxon>Bacteria</taxon>
        <taxon>Bacillati</taxon>
        <taxon>Actinomycetota</taxon>
        <taxon>Actinomycetes</taxon>
        <taxon>Pseudonocardiales</taxon>
        <taxon>Pseudonocardiaceae</taxon>
        <taxon>Allokutzneria</taxon>
    </lineage>
</organism>
<keyword evidence="1" id="KW-0732">Signal</keyword>
<sequence>MRVLYRVVSAVAVAVVAAAVWSSQASATDGIPGFYKKGGNAWYNHVSKENTRVHVTYRLTNGLERTVCLSTGAHILGPANEITSAWYAGKLC</sequence>
<gene>
    <name evidence="2" type="ORF">GCM10022247_36460</name>
</gene>
<evidence type="ECO:0000313" key="3">
    <source>
        <dbReference type="Proteomes" id="UP001501747"/>
    </source>
</evidence>